<dbReference type="GO" id="GO:0016874">
    <property type="term" value="F:ligase activity"/>
    <property type="evidence" value="ECO:0007669"/>
    <property type="project" value="UniProtKB-KW"/>
</dbReference>
<feature type="transmembrane region" description="Helical" evidence="5">
    <location>
        <begin position="85"/>
        <end position="102"/>
    </location>
</feature>
<evidence type="ECO:0000256" key="3">
    <source>
        <dbReference type="ARBA" id="ARBA00022989"/>
    </source>
</evidence>
<gene>
    <name evidence="7" type="ORF">HGP29_25480</name>
</gene>
<evidence type="ECO:0000256" key="1">
    <source>
        <dbReference type="ARBA" id="ARBA00004141"/>
    </source>
</evidence>
<organism evidence="7 8">
    <name type="scientific">Flammeovirga agarivorans</name>
    <dbReference type="NCBI Taxonomy" id="2726742"/>
    <lineage>
        <taxon>Bacteria</taxon>
        <taxon>Pseudomonadati</taxon>
        <taxon>Bacteroidota</taxon>
        <taxon>Cytophagia</taxon>
        <taxon>Cytophagales</taxon>
        <taxon>Flammeovirgaceae</taxon>
        <taxon>Flammeovirga</taxon>
    </lineage>
</organism>
<feature type="transmembrane region" description="Helical" evidence="5">
    <location>
        <begin position="114"/>
        <end position="131"/>
    </location>
</feature>
<dbReference type="EMBL" id="JABAIL010000013">
    <property type="protein sequence ID" value="NLR94581.1"/>
    <property type="molecule type" value="Genomic_DNA"/>
</dbReference>
<feature type="transmembrane region" description="Helical" evidence="5">
    <location>
        <begin position="174"/>
        <end position="194"/>
    </location>
</feature>
<dbReference type="AlphaFoldDB" id="A0A7X8SQQ0"/>
<evidence type="ECO:0000259" key="6">
    <source>
        <dbReference type="Pfam" id="PF04932"/>
    </source>
</evidence>
<evidence type="ECO:0000256" key="4">
    <source>
        <dbReference type="ARBA" id="ARBA00023136"/>
    </source>
</evidence>
<feature type="transmembrane region" description="Helical" evidence="5">
    <location>
        <begin position="38"/>
        <end position="58"/>
    </location>
</feature>
<feature type="transmembrane region" description="Helical" evidence="5">
    <location>
        <begin position="230"/>
        <end position="250"/>
    </location>
</feature>
<comment type="caution">
    <text evidence="7">The sequence shown here is derived from an EMBL/GenBank/DDBJ whole genome shotgun (WGS) entry which is preliminary data.</text>
</comment>
<dbReference type="InterPro" id="IPR051533">
    <property type="entry name" value="WaaL-like"/>
</dbReference>
<evidence type="ECO:0000256" key="5">
    <source>
        <dbReference type="SAM" id="Phobius"/>
    </source>
</evidence>
<feature type="transmembrane region" description="Helical" evidence="5">
    <location>
        <begin position="143"/>
        <end position="165"/>
    </location>
</feature>
<dbReference type="PANTHER" id="PTHR37422:SF13">
    <property type="entry name" value="LIPOPOLYSACCHARIDE BIOSYNTHESIS PROTEIN PA4999-RELATED"/>
    <property type="match status" value="1"/>
</dbReference>
<keyword evidence="7" id="KW-0436">Ligase</keyword>
<keyword evidence="4 5" id="KW-0472">Membrane</keyword>
<feature type="transmembrane region" description="Helical" evidence="5">
    <location>
        <begin position="255"/>
        <end position="271"/>
    </location>
</feature>
<feature type="transmembrane region" description="Helical" evidence="5">
    <location>
        <begin position="12"/>
        <end position="32"/>
    </location>
</feature>
<feature type="transmembrane region" description="Helical" evidence="5">
    <location>
        <begin position="277"/>
        <end position="293"/>
    </location>
</feature>
<feature type="transmembrane region" description="Helical" evidence="5">
    <location>
        <begin position="423"/>
        <end position="441"/>
    </location>
</feature>
<accession>A0A7X8SQQ0</accession>
<reference evidence="7 8" key="1">
    <citation type="submission" date="2020-04" db="EMBL/GenBank/DDBJ databases">
        <title>Flammeovirga sp. SR4, a novel species isolated from seawater.</title>
        <authorList>
            <person name="Wang X."/>
        </authorList>
    </citation>
    <scope>NUCLEOTIDE SEQUENCE [LARGE SCALE GENOMIC DNA]</scope>
    <source>
        <strain evidence="7 8">SR4</strain>
    </source>
</reference>
<feature type="transmembrane region" description="Helical" evidence="5">
    <location>
        <begin position="393"/>
        <end position="411"/>
    </location>
</feature>
<dbReference type="InterPro" id="IPR007016">
    <property type="entry name" value="O-antigen_ligase-rel_domated"/>
</dbReference>
<dbReference type="PANTHER" id="PTHR37422">
    <property type="entry name" value="TEICHURONIC ACID BIOSYNTHESIS PROTEIN TUAE"/>
    <property type="match status" value="1"/>
</dbReference>
<keyword evidence="3 5" id="KW-1133">Transmembrane helix</keyword>
<feature type="transmembrane region" description="Helical" evidence="5">
    <location>
        <begin position="298"/>
        <end position="316"/>
    </location>
</feature>
<dbReference type="Proteomes" id="UP000585050">
    <property type="component" value="Unassembled WGS sequence"/>
</dbReference>
<evidence type="ECO:0000313" key="7">
    <source>
        <dbReference type="EMBL" id="NLR94581.1"/>
    </source>
</evidence>
<dbReference type="GO" id="GO:0016020">
    <property type="term" value="C:membrane"/>
    <property type="evidence" value="ECO:0007669"/>
    <property type="project" value="UniProtKB-SubCell"/>
</dbReference>
<dbReference type="RefSeq" id="WP_168885291.1">
    <property type="nucleotide sequence ID" value="NZ_JABAIL010000013.1"/>
</dbReference>
<keyword evidence="2 5" id="KW-0812">Transmembrane</keyword>
<dbReference type="Pfam" id="PF04932">
    <property type="entry name" value="Wzy_C"/>
    <property type="match status" value="1"/>
</dbReference>
<protein>
    <submittedName>
        <fullName evidence="7">O-antigen ligase family protein</fullName>
    </submittedName>
</protein>
<proteinExistence type="predicted"/>
<name>A0A7X8SQQ0_9BACT</name>
<feature type="domain" description="O-antigen ligase-related" evidence="6">
    <location>
        <begin position="261"/>
        <end position="400"/>
    </location>
</feature>
<evidence type="ECO:0000256" key="2">
    <source>
        <dbReference type="ARBA" id="ARBA00022692"/>
    </source>
</evidence>
<evidence type="ECO:0000313" key="8">
    <source>
        <dbReference type="Proteomes" id="UP000585050"/>
    </source>
</evidence>
<keyword evidence="8" id="KW-1185">Reference proteome</keyword>
<sequence length="513" mass="58665">MISPVPNNNSINTVATIVIASLLAAGVAYLAIKHHWGLGIGIAVMSITVPLLLSLFFYIKFSIYLYIFLSIFIGIPLKMNLPVPIGLGVDFAILFTILGHLYKCSEMKDYKSTFIVPMMIPIALWIGWNVFQVVNPIAGSRVAWFFVMRPYVLYPILYFIAYYYFRSIEDIKHLFFFLLLCSYISSVWGVIQNINGYFPFEMDWVYANDAKHLVYISGRWRIFGTLASPAHFGMLMAIIIVAGAVVAYLYKWPSIIVIAFGTIISLPALVWSGTRTGIALVVVITAIIVGLWGNFKIYIAGGIFAFFFIILIITPSNNYHIQRIQSTFAGSEDTSYKEREENRNAMYPWIMKHPMGGGLGSTGVWGVRFSPGTMLANFAPDSGHIRVMVETGWIGYIIYMGIYFTFIWYSLRHTKIWKIKDTKLKVLLLVLFAVLCSFIIVEQAQDVNGILPFSIMLWIFIALLMRVIDHIHDHFQEMELEEHNLKLEHEAKIKEMRIRKTKEYEAKFNQPRH</sequence>
<feature type="transmembrane region" description="Helical" evidence="5">
    <location>
        <begin position="447"/>
        <end position="468"/>
    </location>
</feature>
<comment type="subcellular location">
    <subcellularLocation>
        <location evidence="1">Membrane</location>
        <topology evidence="1">Multi-pass membrane protein</topology>
    </subcellularLocation>
</comment>